<feature type="compositionally biased region" description="Pro residues" evidence="1">
    <location>
        <begin position="162"/>
        <end position="172"/>
    </location>
</feature>
<dbReference type="InterPro" id="IPR015421">
    <property type="entry name" value="PyrdxlP-dep_Trfase_major"/>
</dbReference>
<organism evidence="2 3">
    <name type="scientific">Streptomyces chryseus</name>
    <dbReference type="NCBI Taxonomy" id="68186"/>
    <lineage>
        <taxon>Bacteria</taxon>
        <taxon>Bacillati</taxon>
        <taxon>Actinomycetota</taxon>
        <taxon>Actinomycetes</taxon>
        <taxon>Kitasatosporales</taxon>
        <taxon>Streptomycetaceae</taxon>
        <taxon>Streptomyces</taxon>
    </lineage>
</organism>
<keyword evidence="3" id="KW-1185">Reference proteome</keyword>
<evidence type="ECO:0000256" key="1">
    <source>
        <dbReference type="SAM" id="MobiDB-lite"/>
    </source>
</evidence>
<reference evidence="3" key="1">
    <citation type="journal article" date="2019" name="Int. J. Syst. Evol. Microbiol.">
        <title>The Global Catalogue of Microorganisms (GCM) 10K type strain sequencing project: providing services to taxonomists for standard genome sequencing and annotation.</title>
        <authorList>
            <consortium name="The Broad Institute Genomics Platform"/>
            <consortium name="The Broad Institute Genome Sequencing Center for Infectious Disease"/>
            <person name="Wu L."/>
            <person name="Ma J."/>
        </authorList>
    </citation>
    <scope>NUCLEOTIDE SEQUENCE [LARGE SCALE GENOMIC DNA]</scope>
    <source>
        <strain evidence="3">JCM 4737</strain>
    </source>
</reference>
<evidence type="ECO:0000313" key="3">
    <source>
        <dbReference type="Proteomes" id="UP000599437"/>
    </source>
</evidence>
<dbReference type="EMBL" id="BMVO01000008">
    <property type="protein sequence ID" value="GHB04969.1"/>
    <property type="molecule type" value="Genomic_DNA"/>
</dbReference>
<gene>
    <name evidence="2" type="ORF">GCM10010346_29940</name>
</gene>
<accession>A0ABQ3DPP4</accession>
<dbReference type="SUPFAM" id="SSF53383">
    <property type="entry name" value="PLP-dependent transferases"/>
    <property type="match status" value="1"/>
</dbReference>
<protein>
    <submittedName>
        <fullName evidence="2">Uncharacterized protein</fullName>
    </submittedName>
</protein>
<dbReference type="Gene3D" id="3.40.640.10">
    <property type="entry name" value="Type I PLP-dependent aspartate aminotransferase-like (Major domain)"/>
    <property type="match status" value="2"/>
</dbReference>
<sequence>MESPSCPGALAAAGAAGLRPVPVPIDTDGVRPDLLADAFAMTGTRLLYCRPTFHNPTGTVLALERRRQVLVARGPVTERMRAVRTVDDFFISRPLQEAALELLTSPTWDRHVRTLGAELRERRSRLTAALAHEMPTATLPTLPPAGCTSGSGCRPAWTTRRSPPPPGSRAWQ</sequence>
<dbReference type="PANTHER" id="PTHR46577:SF1">
    <property type="entry name" value="HTH-TYPE TRANSCRIPTIONAL REGULATORY PROTEIN GABR"/>
    <property type="match status" value="1"/>
</dbReference>
<dbReference type="Proteomes" id="UP000599437">
    <property type="component" value="Unassembled WGS sequence"/>
</dbReference>
<dbReference type="PANTHER" id="PTHR46577">
    <property type="entry name" value="HTH-TYPE TRANSCRIPTIONAL REGULATORY PROTEIN GABR"/>
    <property type="match status" value="1"/>
</dbReference>
<name>A0ABQ3DPP4_9ACTN</name>
<feature type="region of interest" description="Disordered" evidence="1">
    <location>
        <begin position="137"/>
        <end position="172"/>
    </location>
</feature>
<comment type="caution">
    <text evidence="2">The sequence shown here is derived from an EMBL/GenBank/DDBJ whole genome shotgun (WGS) entry which is preliminary data.</text>
</comment>
<dbReference type="InterPro" id="IPR051446">
    <property type="entry name" value="HTH_trans_reg/aminotransferase"/>
</dbReference>
<proteinExistence type="predicted"/>
<evidence type="ECO:0000313" key="2">
    <source>
        <dbReference type="EMBL" id="GHB04969.1"/>
    </source>
</evidence>
<dbReference type="InterPro" id="IPR015424">
    <property type="entry name" value="PyrdxlP-dep_Trfase"/>
</dbReference>